<name>A0A9P1DP97_9DINO</name>
<organism evidence="2">
    <name type="scientific">Cladocopium goreaui</name>
    <dbReference type="NCBI Taxonomy" id="2562237"/>
    <lineage>
        <taxon>Eukaryota</taxon>
        <taxon>Sar</taxon>
        <taxon>Alveolata</taxon>
        <taxon>Dinophyceae</taxon>
        <taxon>Suessiales</taxon>
        <taxon>Symbiodiniaceae</taxon>
        <taxon>Cladocopium</taxon>
    </lineage>
</organism>
<dbReference type="PANTHER" id="PTHR33153">
    <property type="entry name" value="MYND-TYPE DOMAIN-CONTAINING PROTEIN"/>
    <property type="match status" value="1"/>
</dbReference>
<evidence type="ECO:0000313" key="4">
    <source>
        <dbReference type="EMBL" id="CAL4799585.1"/>
    </source>
</evidence>
<feature type="region of interest" description="Disordered" evidence="1">
    <location>
        <begin position="1"/>
        <end position="42"/>
    </location>
</feature>
<protein>
    <submittedName>
        <fullName evidence="4">7,8-didemethyl-8-hydroxy-5-deazariboflavin synthase</fullName>
    </submittedName>
</protein>
<evidence type="ECO:0000313" key="3">
    <source>
        <dbReference type="EMBL" id="CAL1165648.1"/>
    </source>
</evidence>
<reference evidence="2" key="1">
    <citation type="submission" date="2022-10" db="EMBL/GenBank/DDBJ databases">
        <authorList>
            <person name="Chen Y."/>
            <person name="Dougan E. K."/>
            <person name="Chan C."/>
            <person name="Rhodes N."/>
            <person name="Thang M."/>
        </authorList>
    </citation>
    <scope>NUCLEOTIDE SEQUENCE</scope>
</reference>
<dbReference type="EMBL" id="CAMXCT030005405">
    <property type="protein sequence ID" value="CAL4799585.1"/>
    <property type="molecule type" value="Genomic_DNA"/>
</dbReference>
<dbReference type="EMBL" id="CAMXCT010005405">
    <property type="protein sequence ID" value="CAI4012273.1"/>
    <property type="molecule type" value="Genomic_DNA"/>
</dbReference>
<evidence type="ECO:0000313" key="5">
    <source>
        <dbReference type="Proteomes" id="UP001152797"/>
    </source>
</evidence>
<sequence length="549" mass="62460">MPSAWAPVKELSDDESNSHREDFRELGLRPKRKRKKRHGPTLRERLASEVHCRALLTKRCKGCRRPCLMGFASRQNGAFANLLDFRRKWVDTHKLDQDRVVFDSMKAALAARATDQAAVSWRFNGSKVCLRGWKALHAIGNGRFQRLWEAAVRGDENPPADMRFVTHEKAHVTADSSVGQVTTFLQTLYDSVAETLPDVKDDGLELSFHKGLEGADPYASVDMPAVATVEPPAKKQKVRKVRQGLKIHVERKLDHALEARYLPPGCMKDYFEQFKSVDVLNKTSFSTFWRVWRIEFDHLRFRAVSSHAQCSTCLHHRVLLKELSGYLFARQRQAQLYHAHLMSQYRDRQVYWALRSSSRLRTLGQITIIQDGMDQCKFAFPRSPLCRGKDLSTLIRPKLSIVGCLAHGWCLLFSVSDPTHPKDSSCMAELFCHTLTRLSRLGILAGASLQHLRSGHSHEDIDQTFGSLSLFLVKHGKQVETPKDFRHLIQKFCSTAHRPFENERAVVLLDQHRPWRDFLAGAVPVMLQGIGGPGAPHFFGISRREDLGS</sequence>
<gene>
    <name evidence="2" type="ORF">C1SCF055_LOCUS37351</name>
</gene>
<reference evidence="3" key="2">
    <citation type="submission" date="2024-04" db="EMBL/GenBank/DDBJ databases">
        <authorList>
            <person name="Chen Y."/>
            <person name="Shah S."/>
            <person name="Dougan E. K."/>
            <person name="Thang M."/>
            <person name="Chan C."/>
        </authorList>
    </citation>
    <scope>NUCLEOTIDE SEQUENCE [LARGE SCALE GENOMIC DNA]</scope>
</reference>
<accession>A0A9P1DP97</accession>
<evidence type="ECO:0000313" key="2">
    <source>
        <dbReference type="EMBL" id="CAI4012273.1"/>
    </source>
</evidence>
<feature type="compositionally biased region" description="Basic and acidic residues" evidence="1">
    <location>
        <begin position="16"/>
        <end position="28"/>
    </location>
</feature>
<evidence type="ECO:0000256" key="1">
    <source>
        <dbReference type="SAM" id="MobiDB-lite"/>
    </source>
</evidence>
<dbReference type="EMBL" id="CAMXCT020005405">
    <property type="protein sequence ID" value="CAL1165648.1"/>
    <property type="molecule type" value="Genomic_DNA"/>
</dbReference>
<comment type="caution">
    <text evidence="2">The sequence shown here is derived from an EMBL/GenBank/DDBJ whole genome shotgun (WGS) entry which is preliminary data.</text>
</comment>
<proteinExistence type="predicted"/>
<dbReference type="OrthoDB" id="410478at2759"/>
<dbReference type="PANTHER" id="PTHR33153:SF3">
    <property type="entry name" value="TRAFFICKING PROTEIN PARTICLE COMPLEX SUBUNIT 11 DOMAIN-CONTAINING PROTEIN"/>
    <property type="match status" value="1"/>
</dbReference>
<keyword evidence="5" id="KW-1185">Reference proteome</keyword>
<dbReference type="AlphaFoldDB" id="A0A9P1DP97"/>
<dbReference type="Proteomes" id="UP001152797">
    <property type="component" value="Unassembled WGS sequence"/>
</dbReference>
<feature type="compositionally biased region" description="Basic residues" evidence="1">
    <location>
        <begin position="29"/>
        <end position="40"/>
    </location>
</feature>